<dbReference type="InterPro" id="IPR000524">
    <property type="entry name" value="Tscrpt_reg_HTH_GntR"/>
</dbReference>
<dbReference type="GO" id="GO:0003700">
    <property type="term" value="F:DNA-binding transcription factor activity"/>
    <property type="evidence" value="ECO:0007669"/>
    <property type="project" value="InterPro"/>
</dbReference>
<dbReference type="PANTHER" id="PTHR43537">
    <property type="entry name" value="TRANSCRIPTIONAL REGULATOR, GNTR FAMILY"/>
    <property type="match status" value="1"/>
</dbReference>
<dbReference type="Proteomes" id="UP000199093">
    <property type="component" value="Unassembled WGS sequence"/>
</dbReference>
<dbReference type="SUPFAM" id="SSF48008">
    <property type="entry name" value="GntR ligand-binding domain-like"/>
    <property type="match status" value="1"/>
</dbReference>
<gene>
    <name evidence="5" type="ORF">SAMN04487993_100767</name>
</gene>
<sequence length="254" mass="27893">MRNVQKLLLDSASEIGRDMRRLTMKDVIAEKIAAMIGSGLLAPGDELPSERDLAAALSVSRETVRVAIQTLAARGILAVSQGARTKVLTDDIGAMAVGMMRQIDVNRYDVDEVHAARLLIEQQVVGEAAARISDRVLEDLRRSLVTQQGCLEDPLRFLIADREFHVAIYRESGNSLLSDVVTDLYTYMMEYRRRIVSRPGAIAGSLSDHAEILAALEARDAARTRAAFARHEDRIYTTTRSLLSERDASPGAGS</sequence>
<evidence type="ECO:0000313" key="5">
    <source>
        <dbReference type="EMBL" id="SDI60635.1"/>
    </source>
</evidence>
<dbReference type="AlphaFoldDB" id="A0A1G8LYA3"/>
<dbReference type="CDD" id="cd07377">
    <property type="entry name" value="WHTH_GntR"/>
    <property type="match status" value="1"/>
</dbReference>
<dbReference type="SUPFAM" id="SSF46785">
    <property type="entry name" value="Winged helix' DNA-binding domain"/>
    <property type="match status" value="1"/>
</dbReference>
<dbReference type="PROSITE" id="PS50949">
    <property type="entry name" value="HTH_GNTR"/>
    <property type="match status" value="1"/>
</dbReference>
<feature type="domain" description="HTH gntR-type" evidence="4">
    <location>
        <begin position="22"/>
        <end position="90"/>
    </location>
</feature>
<dbReference type="RefSeq" id="WP_207543601.1">
    <property type="nucleotide sequence ID" value="NZ_FNEJ01000007.1"/>
</dbReference>
<evidence type="ECO:0000256" key="2">
    <source>
        <dbReference type="ARBA" id="ARBA00023125"/>
    </source>
</evidence>
<dbReference type="InterPro" id="IPR011711">
    <property type="entry name" value="GntR_C"/>
</dbReference>
<dbReference type="STRING" id="555512.SAMN04487993_100767"/>
<dbReference type="GO" id="GO:0003677">
    <property type="term" value="F:DNA binding"/>
    <property type="evidence" value="ECO:0007669"/>
    <property type="project" value="UniProtKB-KW"/>
</dbReference>
<dbReference type="Gene3D" id="1.10.10.10">
    <property type="entry name" value="Winged helix-like DNA-binding domain superfamily/Winged helix DNA-binding domain"/>
    <property type="match status" value="1"/>
</dbReference>
<keyword evidence="1" id="KW-0805">Transcription regulation</keyword>
<dbReference type="SMART" id="SM00345">
    <property type="entry name" value="HTH_GNTR"/>
    <property type="match status" value="1"/>
</dbReference>
<dbReference type="Gene3D" id="1.20.120.530">
    <property type="entry name" value="GntR ligand-binding domain-like"/>
    <property type="match status" value="1"/>
</dbReference>
<dbReference type="InterPro" id="IPR036388">
    <property type="entry name" value="WH-like_DNA-bd_sf"/>
</dbReference>
<keyword evidence="2 5" id="KW-0238">DNA-binding</keyword>
<dbReference type="InterPro" id="IPR036390">
    <property type="entry name" value="WH_DNA-bd_sf"/>
</dbReference>
<protein>
    <submittedName>
        <fullName evidence="5">DNA-binding transcriptional regulator, FadR family</fullName>
    </submittedName>
</protein>
<reference evidence="5 6" key="1">
    <citation type="submission" date="2016-10" db="EMBL/GenBank/DDBJ databases">
        <authorList>
            <person name="de Groot N.N."/>
        </authorList>
    </citation>
    <scope>NUCLEOTIDE SEQUENCE [LARGE SCALE GENOMIC DNA]</scope>
    <source>
        <strain evidence="5 6">DSM 26424</strain>
    </source>
</reference>
<organism evidence="5 6">
    <name type="scientific">Salipiger marinus</name>
    <dbReference type="NCBI Taxonomy" id="555512"/>
    <lineage>
        <taxon>Bacteria</taxon>
        <taxon>Pseudomonadati</taxon>
        <taxon>Pseudomonadota</taxon>
        <taxon>Alphaproteobacteria</taxon>
        <taxon>Rhodobacterales</taxon>
        <taxon>Roseobacteraceae</taxon>
        <taxon>Salipiger</taxon>
    </lineage>
</organism>
<evidence type="ECO:0000259" key="4">
    <source>
        <dbReference type="PROSITE" id="PS50949"/>
    </source>
</evidence>
<dbReference type="PRINTS" id="PR00035">
    <property type="entry name" value="HTHGNTR"/>
</dbReference>
<evidence type="ECO:0000256" key="1">
    <source>
        <dbReference type="ARBA" id="ARBA00023015"/>
    </source>
</evidence>
<dbReference type="Pfam" id="PF00392">
    <property type="entry name" value="GntR"/>
    <property type="match status" value="1"/>
</dbReference>
<evidence type="ECO:0000256" key="3">
    <source>
        <dbReference type="ARBA" id="ARBA00023163"/>
    </source>
</evidence>
<name>A0A1G8LYA3_9RHOB</name>
<dbReference type="PANTHER" id="PTHR43537:SF5">
    <property type="entry name" value="UXU OPERON TRANSCRIPTIONAL REGULATOR"/>
    <property type="match status" value="1"/>
</dbReference>
<dbReference type="InterPro" id="IPR008920">
    <property type="entry name" value="TF_FadR/GntR_C"/>
</dbReference>
<evidence type="ECO:0000313" key="6">
    <source>
        <dbReference type="Proteomes" id="UP000199093"/>
    </source>
</evidence>
<dbReference type="SMART" id="SM00895">
    <property type="entry name" value="FCD"/>
    <property type="match status" value="1"/>
</dbReference>
<accession>A0A1G8LYA3</accession>
<keyword evidence="3" id="KW-0804">Transcription</keyword>
<proteinExistence type="predicted"/>
<dbReference type="EMBL" id="FNEJ01000007">
    <property type="protein sequence ID" value="SDI60635.1"/>
    <property type="molecule type" value="Genomic_DNA"/>
</dbReference>
<dbReference type="Pfam" id="PF07729">
    <property type="entry name" value="FCD"/>
    <property type="match status" value="1"/>
</dbReference>
<keyword evidence="6" id="KW-1185">Reference proteome</keyword>